<dbReference type="PANTHER" id="PTHR36456:SF1">
    <property type="entry name" value="UPF0232 PROTEIN SCO3875"/>
    <property type="match status" value="1"/>
</dbReference>
<comment type="caution">
    <text evidence="1">The sequence shown here is derived from an EMBL/GenBank/DDBJ whole genome shotgun (WGS) entry which is preliminary data.</text>
</comment>
<evidence type="ECO:0000313" key="1">
    <source>
        <dbReference type="EMBL" id="PIR92892.1"/>
    </source>
</evidence>
<dbReference type="InterPro" id="IPR007922">
    <property type="entry name" value="DciA-like"/>
</dbReference>
<dbReference type="PANTHER" id="PTHR36456">
    <property type="entry name" value="UPF0232 PROTEIN SCO3875"/>
    <property type="match status" value="1"/>
</dbReference>
<dbReference type="AlphaFoldDB" id="A0A2H0V1F2"/>
<proteinExistence type="predicted"/>
<gene>
    <name evidence="1" type="ORF">COT99_03800</name>
</gene>
<sequence>MMSENSLAYDFWLMPFYELKKLLPKSIRRAGVGRQVEAVSALEIFSAAAREILGEEIAGQTKPLYFKNGIITVACLSSLIMQELQYREREIVEKINKQIGEDIIKKLNYAA</sequence>
<accession>A0A2H0V1F2</accession>
<protein>
    <recommendedName>
        <fullName evidence="3">DUF721 domain-containing protein</fullName>
    </recommendedName>
</protein>
<reference evidence="2" key="1">
    <citation type="submission" date="2017-09" db="EMBL/GenBank/DDBJ databases">
        <title>Depth-based differentiation of microbial function through sediment-hosted aquifers and enrichment of novel symbionts in the deep terrestrial subsurface.</title>
        <authorList>
            <person name="Probst A.J."/>
            <person name="Ladd B."/>
            <person name="Jarett J.K."/>
            <person name="Geller-Mcgrath D.E."/>
            <person name="Sieber C.M.K."/>
            <person name="Emerson J.B."/>
            <person name="Anantharaman K."/>
            <person name="Thomas B.C."/>
            <person name="Malmstrom R."/>
            <person name="Stieglmeier M."/>
            <person name="Klingl A."/>
            <person name="Woyke T."/>
            <person name="Ryan C.M."/>
            <person name="Banfield J.F."/>
        </authorList>
    </citation>
    <scope>NUCLEOTIDE SEQUENCE [LARGE SCALE GENOMIC DNA]</scope>
</reference>
<evidence type="ECO:0008006" key="3">
    <source>
        <dbReference type="Google" id="ProtNLM"/>
    </source>
</evidence>
<evidence type="ECO:0000313" key="2">
    <source>
        <dbReference type="Proteomes" id="UP000228626"/>
    </source>
</evidence>
<dbReference type="Proteomes" id="UP000228626">
    <property type="component" value="Unassembled WGS sequence"/>
</dbReference>
<organism evidence="1 2">
    <name type="scientific">Candidatus Falkowbacteria bacterium CG10_big_fil_rev_8_21_14_0_10_43_10</name>
    <dbReference type="NCBI Taxonomy" id="1974567"/>
    <lineage>
        <taxon>Bacteria</taxon>
        <taxon>Candidatus Falkowiibacteriota</taxon>
    </lineage>
</organism>
<name>A0A2H0V1F2_9BACT</name>
<dbReference type="EMBL" id="PFAR01000045">
    <property type="protein sequence ID" value="PIR92892.1"/>
    <property type="molecule type" value="Genomic_DNA"/>
</dbReference>
<dbReference type="Pfam" id="PF05258">
    <property type="entry name" value="DciA"/>
    <property type="match status" value="1"/>
</dbReference>